<dbReference type="Proteomes" id="UP000436468">
    <property type="component" value="Unassembled WGS sequence"/>
</dbReference>
<keyword evidence="2" id="KW-0233">DNA recombination</keyword>
<dbReference type="GO" id="GO:0015074">
    <property type="term" value="P:DNA integration"/>
    <property type="evidence" value="ECO:0007669"/>
    <property type="project" value="UniProtKB-KW"/>
</dbReference>
<accession>A0A844SS62</accession>
<gene>
    <name evidence="4" type="ORF">GPL21_17355</name>
</gene>
<keyword evidence="1" id="KW-0229">DNA integration</keyword>
<evidence type="ECO:0000313" key="4">
    <source>
        <dbReference type="EMBL" id="MVT66869.1"/>
    </source>
</evidence>
<dbReference type="InterPro" id="IPR011010">
    <property type="entry name" value="DNA_brk_join_enz"/>
</dbReference>
<evidence type="ECO:0000313" key="5">
    <source>
        <dbReference type="Proteomes" id="UP000436468"/>
    </source>
</evidence>
<dbReference type="AlphaFoldDB" id="A0A844SS62"/>
<dbReference type="GO" id="GO:0006310">
    <property type="term" value="P:DNA recombination"/>
    <property type="evidence" value="ECO:0007669"/>
    <property type="project" value="UniProtKB-KW"/>
</dbReference>
<feature type="domain" description="Tyr recombinase" evidence="3">
    <location>
        <begin position="126"/>
        <end position="318"/>
    </location>
</feature>
<name>A0A844SS62_9BRAD</name>
<keyword evidence="5" id="KW-1185">Reference proteome</keyword>
<dbReference type="SUPFAM" id="SSF56349">
    <property type="entry name" value="DNA breaking-rejoining enzymes"/>
    <property type="match status" value="1"/>
</dbReference>
<dbReference type="CDD" id="cd00397">
    <property type="entry name" value="DNA_BRE_C"/>
    <property type="match status" value="1"/>
</dbReference>
<reference evidence="4 5" key="1">
    <citation type="submission" date="2019-12" db="EMBL/GenBank/DDBJ databases">
        <title>Draft genome sequences Bradyrhizobium cajani AMBPC1010, Bradyrhizobium pachyrhizi AMBPC1040 and Bradyrhizobium yuanmingense ALSPC3051, three plant growth promoting strains isolated from nodules of Cajanus cajan L. in Dominican Republic.</title>
        <authorList>
            <person name="Flores-Felix J.D."/>
            <person name="Araujo J."/>
            <person name="Diaz-Alcantara C."/>
            <person name="Gonzalez-Andres F."/>
            <person name="Velazquez E."/>
        </authorList>
    </citation>
    <scope>NUCLEOTIDE SEQUENCE [LARGE SCALE GENOMIC DNA]</scope>
    <source>
        <strain evidence="4 5">1040</strain>
    </source>
</reference>
<evidence type="ECO:0000256" key="2">
    <source>
        <dbReference type="ARBA" id="ARBA00023172"/>
    </source>
</evidence>
<dbReference type="PROSITE" id="PS51898">
    <property type="entry name" value="TYR_RECOMBINASE"/>
    <property type="match status" value="1"/>
</dbReference>
<protein>
    <submittedName>
        <fullName evidence="4">Tyrosine-type recombinase/integrase</fullName>
    </submittedName>
</protein>
<proteinExistence type="predicted"/>
<evidence type="ECO:0000256" key="1">
    <source>
        <dbReference type="ARBA" id="ARBA00022908"/>
    </source>
</evidence>
<dbReference type="Gene3D" id="1.10.443.10">
    <property type="entry name" value="Intergrase catalytic core"/>
    <property type="match status" value="1"/>
</dbReference>
<dbReference type="PANTHER" id="PTHR30349:SF94">
    <property type="entry name" value="INTEGRASE_RECOMBINASE HI_1414-RELATED"/>
    <property type="match status" value="1"/>
</dbReference>
<dbReference type="InterPro" id="IPR050090">
    <property type="entry name" value="Tyrosine_recombinase_XerCD"/>
</dbReference>
<sequence>MPTPSTPTSLRKGSPMLDTGGLLVEDAATRIIPRRYQGARCQRRAEQYAKEAAKRFEGRRLEEITTDDLVHYANVCEAAGNAPATINLKLTFYSTLFDEFAGELRNPLDRRFPFHAPKIPWRTQAKVPKWWLKPELEPKVLKWCLEHGEHDLADFISFITHTGCRVEETLRLQRDHFNFEAGEMTIPGTKTDGAERTVPLFSEALGIAKHRLRHAGNDGFLFHFSPSDARVVAIEAFVARSYEVIKKKWRGVRIAFGLTRIKTATPKALRRTFARRANDNGMPTEMLRQYLGHEDIATTIEYLRLIGGYTEQMRKYIS</sequence>
<dbReference type="InterPro" id="IPR002104">
    <property type="entry name" value="Integrase_catalytic"/>
</dbReference>
<evidence type="ECO:0000259" key="3">
    <source>
        <dbReference type="PROSITE" id="PS51898"/>
    </source>
</evidence>
<dbReference type="EMBL" id="WQNF01000010">
    <property type="protein sequence ID" value="MVT66869.1"/>
    <property type="molecule type" value="Genomic_DNA"/>
</dbReference>
<dbReference type="GO" id="GO:0003677">
    <property type="term" value="F:DNA binding"/>
    <property type="evidence" value="ECO:0007669"/>
    <property type="project" value="InterPro"/>
</dbReference>
<organism evidence="4 5">
    <name type="scientific">Bradyrhizobium pachyrhizi</name>
    <dbReference type="NCBI Taxonomy" id="280333"/>
    <lineage>
        <taxon>Bacteria</taxon>
        <taxon>Pseudomonadati</taxon>
        <taxon>Pseudomonadota</taxon>
        <taxon>Alphaproteobacteria</taxon>
        <taxon>Hyphomicrobiales</taxon>
        <taxon>Nitrobacteraceae</taxon>
        <taxon>Bradyrhizobium</taxon>
    </lineage>
</organism>
<comment type="caution">
    <text evidence="4">The sequence shown here is derived from an EMBL/GenBank/DDBJ whole genome shotgun (WGS) entry which is preliminary data.</text>
</comment>
<dbReference type="InterPro" id="IPR013762">
    <property type="entry name" value="Integrase-like_cat_sf"/>
</dbReference>
<dbReference type="Pfam" id="PF00589">
    <property type="entry name" value="Phage_integrase"/>
    <property type="match status" value="1"/>
</dbReference>
<dbReference type="PANTHER" id="PTHR30349">
    <property type="entry name" value="PHAGE INTEGRASE-RELATED"/>
    <property type="match status" value="1"/>
</dbReference>